<dbReference type="AlphaFoldDB" id="A0A8E2DLH6"/>
<keyword evidence="1" id="KW-0175">Coiled coil</keyword>
<evidence type="ECO:0000313" key="3">
    <source>
        <dbReference type="EMBL" id="OCH89889.1"/>
    </source>
</evidence>
<feature type="compositionally biased region" description="Polar residues" evidence="2">
    <location>
        <begin position="1"/>
        <end position="13"/>
    </location>
</feature>
<name>A0A8E2DLH6_9APHY</name>
<keyword evidence="4" id="KW-1185">Reference proteome</keyword>
<sequence length="414" mass="47367">MSFPNWRSSSSAKPSGMARSASTASQQLAASSVFDRWNRGEVSQERIKGRRETTLELQTRIAQLEVQATNRDRELGEVTHLLQKTDQRARNAEKRAQELQRDVETLTIAHNTDATLLAARAAELRDAQFYLSKTDSLSDEDIRHMLETLNATIFQYAAQFADDFPYDAITPLVNGTQDKETIRRKVKQWVAHDLVDRLETANDRLDPILVQITLQSGIASMAKYIIMRWTAGTHEENETLTSIHYELMRTEPWTVVTRWRSLTQRGAQQLDMQRVSYNIMSLIGKIMLLCGVDRGTDSTAITIGKYESRLQAIAKQITDLKKAMREDVLACEFMPHYVRGQEYFRPTTMEDSFGRHIDPTTEPMDRVFCTTELGLYRYESYDKHRGLLGTLLLRPKVVLLSALRELESSKPNNV</sequence>
<protein>
    <submittedName>
        <fullName evidence="3">Uncharacterized protein</fullName>
    </submittedName>
</protein>
<feature type="region of interest" description="Disordered" evidence="2">
    <location>
        <begin position="1"/>
        <end position="24"/>
    </location>
</feature>
<organism evidence="3 4">
    <name type="scientific">Obba rivulosa</name>
    <dbReference type="NCBI Taxonomy" id="1052685"/>
    <lineage>
        <taxon>Eukaryota</taxon>
        <taxon>Fungi</taxon>
        <taxon>Dikarya</taxon>
        <taxon>Basidiomycota</taxon>
        <taxon>Agaricomycotina</taxon>
        <taxon>Agaricomycetes</taxon>
        <taxon>Polyporales</taxon>
        <taxon>Gelatoporiaceae</taxon>
        <taxon>Obba</taxon>
    </lineage>
</organism>
<evidence type="ECO:0000256" key="1">
    <source>
        <dbReference type="SAM" id="Coils"/>
    </source>
</evidence>
<dbReference type="Proteomes" id="UP000250043">
    <property type="component" value="Unassembled WGS sequence"/>
</dbReference>
<dbReference type="EMBL" id="KV722417">
    <property type="protein sequence ID" value="OCH89889.1"/>
    <property type="molecule type" value="Genomic_DNA"/>
</dbReference>
<gene>
    <name evidence="3" type="ORF">OBBRIDRAFT_826295</name>
</gene>
<evidence type="ECO:0000313" key="4">
    <source>
        <dbReference type="Proteomes" id="UP000250043"/>
    </source>
</evidence>
<proteinExistence type="predicted"/>
<dbReference type="OrthoDB" id="3147752at2759"/>
<feature type="coiled-coil region" evidence="1">
    <location>
        <begin position="82"/>
        <end position="109"/>
    </location>
</feature>
<reference evidence="3 4" key="1">
    <citation type="submission" date="2016-07" db="EMBL/GenBank/DDBJ databases">
        <title>Draft genome of the white-rot fungus Obba rivulosa 3A-2.</title>
        <authorList>
            <consortium name="DOE Joint Genome Institute"/>
            <person name="Miettinen O."/>
            <person name="Riley R."/>
            <person name="Acob R."/>
            <person name="Barry K."/>
            <person name="Cullen D."/>
            <person name="De Vries R."/>
            <person name="Hainaut M."/>
            <person name="Hatakka A."/>
            <person name="Henrissat B."/>
            <person name="Hilden K."/>
            <person name="Kuo R."/>
            <person name="Labutti K."/>
            <person name="Lipzen A."/>
            <person name="Makela M.R."/>
            <person name="Sandor L."/>
            <person name="Spatafora J.W."/>
            <person name="Grigoriev I.V."/>
            <person name="Hibbett D.S."/>
        </authorList>
    </citation>
    <scope>NUCLEOTIDE SEQUENCE [LARGE SCALE GENOMIC DNA]</scope>
    <source>
        <strain evidence="3 4">3A-2</strain>
    </source>
</reference>
<evidence type="ECO:0000256" key="2">
    <source>
        <dbReference type="SAM" id="MobiDB-lite"/>
    </source>
</evidence>
<accession>A0A8E2DLH6</accession>